<feature type="domain" description="TPX2 C-terminal" evidence="7">
    <location>
        <begin position="408"/>
        <end position="480"/>
    </location>
</feature>
<evidence type="ECO:0000256" key="4">
    <source>
        <dbReference type="ARBA" id="ARBA00022701"/>
    </source>
</evidence>
<evidence type="ECO:0000256" key="6">
    <source>
        <dbReference type="SAM" id="MobiDB-lite"/>
    </source>
</evidence>
<reference evidence="8" key="1">
    <citation type="submission" date="2023-05" db="EMBL/GenBank/DDBJ databases">
        <authorList>
            <person name="Huff M."/>
        </authorList>
    </citation>
    <scope>NUCLEOTIDE SEQUENCE</scope>
</reference>
<feature type="region of interest" description="Disordered" evidence="6">
    <location>
        <begin position="91"/>
        <end position="111"/>
    </location>
</feature>
<proteinExistence type="inferred from homology"/>
<evidence type="ECO:0000256" key="3">
    <source>
        <dbReference type="ARBA" id="ARBA00022490"/>
    </source>
</evidence>
<dbReference type="EMBL" id="OU503037">
    <property type="protein sequence ID" value="CAI9756003.1"/>
    <property type="molecule type" value="Genomic_DNA"/>
</dbReference>
<accession>A0AAD1YT19</accession>
<evidence type="ECO:0000313" key="8">
    <source>
        <dbReference type="EMBL" id="CAI9756003.1"/>
    </source>
</evidence>
<sequence length="632" mass="69558">MAGEIEEPFRLNFQADTLHSGSISFGRFETEALCWERRSSFSHNRYLEEVEKYSKPGSVTEKKAYFEAHFRKRGLLGQSSSECLNGMEYQSSENDISESTGYDEHHEHEDEGNCTARIDLSSHGSVHDIDYDVTESESKSGDFTASFYELQVEPASDTIGADFVAEHEKAEEANLTELEPASDTNGAGFVTELEKAEEANHSEFGKLVPANSDSKIKIGQNVQEEGSSLDTRHLTTVAIDLHLNNLVAEETIGARPENQVGHSIQDLEGRVASEIKHMKPRLTPRVSVAQEKRNMISETPKGSGKPRVRVNDTQVRSKAEKKTPETVSQNKCSMHKMHKYEVFPGSKEKVSREIKSTNKESGIQKVSVCRPSSLQKTANTVHQSANRLTQAASLTPGMRRNGSDFSSRSGEHMEKRKEYHMKSEGKAHAKETEIDKLQAKSQEKEKAEIKQLRRSLNFKATPMPSFYHRAGKGSDRSKATESNAKTRTPLTKPSSPGIRISERCSSSSGKGTYQTLSISKSVKSSDSPFISGETSCYSTITSDSTPSSPASPEGETSNNHPIQAAVNDIVGGTKQKEKDKRINIQSHKVPEVNKIFKGPKVDGKQKPGNGRHSYTGLGSSSRTGRLAVGVAS</sequence>
<evidence type="ECO:0000259" key="7">
    <source>
        <dbReference type="Pfam" id="PF06886"/>
    </source>
</evidence>
<evidence type="ECO:0000256" key="5">
    <source>
        <dbReference type="ARBA" id="ARBA00023212"/>
    </source>
</evidence>
<gene>
    <name evidence="8" type="ORF">FPE_LOCUS3433</name>
</gene>
<feature type="compositionally biased region" description="Basic and acidic residues" evidence="6">
    <location>
        <begin position="102"/>
        <end position="111"/>
    </location>
</feature>
<dbReference type="GO" id="GO:0005874">
    <property type="term" value="C:microtubule"/>
    <property type="evidence" value="ECO:0007669"/>
    <property type="project" value="UniProtKB-KW"/>
</dbReference>
<feature type="compositionally biased region" description="Basic and acidic residues" evidence="6">
    <location>
        <begin position="409"/>
        <end position="451"/>
    </location>
</feature>
<organism evidence="8 9">
    <name type="scientific">Fraxinus pennsylvanica</name>
    <dbReference type="NCBI Taxonomy" id="56036"/>
    <lineage>
        <taxon>Eukaryota</taxon>
        <taxon>Viridiplantae</taxon>
        <taxon>Streptophyta</taxon>
        <taxon>Embryophyta</taxon>
        <taxon>Tracheophyta</taxon>
        <taxon>Spermatophyta</taxon>
        <taxon>Magnoliopsida</taxon>
        <taxon>eudicotyledons</taxon>
        <taxon>Gunneridae</taxon>
        <taxon>Pentapetalae</taxon>
        <taxon>asterids</taxon>
        <taxon>lamiids</taxon>
        <taxon>Lamiales</taxon>
        <taxon>Oleaceae</taxon>
        <taxon>Oleeae</taxon>
        <taxon>Fraxinus</taxon>
    </lineage>
</organism>
<feature type="compositionally biased region" description="Polar residues" evidence="6">
    <location>
        <begin position="480"/>
        <end position="494"/>
    </location>
</feature>
<comment type="subcellular location">
    <subcellularLocation>
        <location evidence="1">Cytoplasm</location>
        <location evidence="1">Cytoskeleton</location>
    </subcellularLocation>
</comment>
<keyword evidence="4" id="KW-0493">Microtubule</keyword>
<dbReference type="InterPro" id="IPR027329">
    <property type="entry name" value="TPX2_C"/>
</dbReference>
<feature type="compositionally biased region" description="Polar residues" evidence="6">
    <location>
        <begin position="503"/>
        <end position="513"/>
    </location>
</feature>
<dbReference type="Pfam" id="PF06886">
    <property type="entry name" value="TPX2"/>
    <property type="match status" value="1"/>
</dbReference>
<dbReference type="AlphaFoldDB" id="A0AAD1YT19"/>
<dbReference type="PANTHER" id="PTHR47067">
    <property type="entry name" value="TPX2 (TARGETING PROTEIN FOR XKLP2) PROTEIN FAMILY-RELATED"/>
    <property type="match status" value="1"/>
</dbReference>
<dbReference type="PANTHER" id="PTHR47067:SF6">
    <property type="entry name" value="PROTEIN WVD2-LIKE 7"/>
    <property type="match status" value="1"/>
</dbReference>
<feature type="region of interest" description="Disordered" evidence="6">
    <location>
        <begin position="535"/>
        <end position="632"/>
    </location>
</feature>
<evidence type="ECO:0000256" key="2">
    <source>
        <dbReference type="ARBA" id="ARBA00005885"/>
    </source>
</evidence>
<evidence type="ECO:0000256" key="1">
    <source>
        <dbReference type="ARBA" id="ARBA00004245"/>
    </source>
</evidence>
<feature type="compositionally biased region" description="Basic and acidic residues" evidence="6">
    <location>
        <begin position="315"/>
        <end position="324"/>
    </location>
</feature>
<evidence type="ECO:0000313" key="9">
    <source>
        <dbReference type="Proteomes" id="UP000834106"/>
    </source>
</evidence>
<feature type="compositionally biased region" description="Polar residues" evidence="6">
    <location>
        <begin position="91"/>
        <end position="100"/>
    </location>
</feature>
<keyword evidence="3" id="KW-0963">Cytoplasm</keyword>
<name>A0AAD1YT19_9LAMI</name>
<dbReference type="InterPro" id="IPR044216">
    <property type="entry name" value="WDL7"/>
</dbReference>
<dbReference type="Proteomes" id="UP000834106">
    <property type="component" value="Chromosome 2"/>
</dbReference>
<comment type="similarity">
    <text evidence="2">Belongs to the TPX2 family.</text>
</comment>
<keyword evidence="5" id="KW-0206">Cytoskeleton</keyword>
<feature type="region of interest" description="Disordered" evidence="6">
    <location>
        <begin position="392"/>
        <end position="513"/>
    </location>
</feature>
<feature type="region of interest" description="Disordered" evidence="6">
    <location>
        <begin position="289"/>
        <end position="332"/>
    </location>
</feature>
<protein>
    <recommendedName>
        <fullName evidence="7">TPX2 C-terminal domain-containing protein</fullName>
    </recommendedName>
</protein>
<keyword evidence="9" id="KW-1185">Reference proteome</keyword>
<feature type="compositionally biased region" description="Low complexity" evidence="6">
    <location>
        <begin position="538"/>
        <end position="552"/>
    </location>
</feature>